<evidence type="ECO:0000259" key="1">
    <source>
        <dbReference type="Pfam" id="PF04545"/>
    </source>
</evidence>
<evidence type="ECO:0000313" key="2">
    <source>
        <dbReference type="EMBL" id="GGE34500.1"/>
    </source>
</evidence>
<dbReference type="SUPFAM" id="SSF88659">
    <property type="entry name" value="Sigma3 and sigma4 domains of RNA polymerase sigma factors"/>
    <property type="match status" value="1"/>
</dbReference>
<dbReference type="Pfam" id="PF04545">
    <property type="entry name" value="Sigma70_r4"/>
    <property type="match status" value="1"/>
</dbReference>
<dbReference type="GO" id="GO:0006352">
    <property type="term" value="P:DNA-templated transcription initiation"/>
    <property type="evidence" value="ECO:0007669"/>
    <property type="project" value="InterPro"/>
</dbReference>
<feature type="domain" description="RNA polymerase sigma-70 region 4" evidence="1">
    <location>
        <begin position="154"/>
        <end position="179"/>
    </location>
</feature>
<protein>
    <recommendedName>
        <fullName evidence="1">RNA polymerase sigma-70 region 4 domain-containing protein</fullName>
    </recommendedName>
</protein>
<name>A0A917A804_9STRE</name>
<accession>A0A917A804</accession>
<dbReference type="RefSeq" id="WP_068993312.1">
    <property type="nucleotide sequence ID" value="NZ_BMJN01000026.1"/>
</dbReference>
<dbReference type="Proteomes" id="UP000660801">
    <property type="component" value="Unassembled WGS sequence"/>
</dbReference>
<keyword evidence="3" id="KW-1185">Reference proteome</keyword>
<dbReference type="InterPro" id="IPR036388">
    <property type="entry name" value="WH-like_DNA-bd_sf"/>
</dbReference>
<dbReference type="OrthoDB" id="2334835at2"/>
<dbReference type="GO" id="GO:0003700">
    <property type="term" value="F:DNA-binding transcription factor activity"/>
    <property type="evidence" value="ECO:0007669"/>
    <property type="project" value="InterPro"/>
</dbReference>
<dbReference type="InterPro" id="IPR013324">
    <property type="entry name" value="RNA_pol_sigma_r3/r4-like"/>
</dbReference>
<dbReference type="AlphaFoldDB" id="A0A917A804"/>
<organism evidence="2 3">
    <name type="scientific">Streptococcus himalayensis</name>
    <dbReference type="NCBI Taxonomy" id="1888195"/>
    <lineage>
        <taxon>Bacteria</taxon>
        <taxon>Bacillati</taxon>
        <taxon>Bacillota</taxon>
        <taxon>Bacilli</taxon>
        <taxon>Lactobacillales</taxon>
        <taxon>Streptococcaceae</taxon>
        <taxon>Streptococcus</taxon>
    </lineage>
</organism>
<dbReference type="InterPro" id="IPR007630">
    <property type="entry name" value="RNA_pol_sigma70_r4"/>
</dbReference>
<evidence type="ECO:0000313" key="3">
    <source>
        <dbReference type="Proteomes" id="UP000660801"/>
    </source>
</evidence>
<comment type="caution">
    <text evidence="2">The sequence shown here is derived from an EMBL/GenBank/DDBJ whole genome shotgun (WGS) entry which is preliminary data.</text>
</comment>
<sequence>MQLTNPFQLNESINGLKKIIEIQAIEEKGLSVTSSKINQLIAEYESLITNSDEIKIWEAFCYLIKNTKISIQDIETQQLDLEKFLELEKMNLIFVEGEIRYLNINNLFEKDFFINYFKIDKNMIPMKEDVIEKLSLNDYLKIDFKDKDLFLQRINGLTLQEIGDKKGLTKERVRQRLAKIRKIYLL</sequence>
<reference evidence="2" key="1">
    <citation type="journal article" date="2014" name="Int. J. Syst. Evol. Microbiol.">
        <title>Complete genome sequence of Corynebacterium casei LMG S-19264T (=DSM 44701T), isolated from a smear-ripened cheese.</title>
        <authorList>
            <consortium name="US DOE Joint Genome Institute (JGI-PGF)"/>
            <person name="Walter F."/>
            <person name="Albersmeier A."/>
            <person name="Kalinowski J."/>
            <person name="Ruckert C."/>
        </authorList>
    </citation>
    <scope>NUCLEOTIDE SEQUENCE</scope>
    <source>
        <strain evidence="2">CGMCC 1.15533</strain>
    </source>
</reference>
<proteinExistence type="predicted"/>
<reference evidence="2" key="2">
    <citation type="submission" date="2020-09" db="EMBL/GenBank/DDBJ databases">
        <authorList>
            <person name="Sun Q."/>
            <person name="Zhou Y."/>
        </authorList>
    </citation>
    <scope>NUCLEOTIDE SEQUENCE</scope>
    <source>
        <strain evidence="2">CGMCC 1.15533</strain>
    </source>
</reference>
<gene>
    <name evidence="2" type="ORF">GCM10011510_14780</name>
</gene>
<dbReference type="EMBL" id="BMJN01000026">
    <property type="protein sequence ID" value="GGE34500.1"/>
    <property type="molecule type" value="Genomic_DNA"/>
</dbReference>
<dbReference type="Gene3D" id="1.10.10.10">
    <property type="entry name" value="Winged helix-like DNA-binding domain superfamily/Winged helix DNA-binding domain"/>
    <property type="match status" value="1"/>
</dbReference>